<dbReference type="AlphaFoldDB" id="A0A3S3AMF9"/>
<gene>
    <name evidence="1" type="ORF">EGT67_17715</name>
</gene>
<name>A0A3S3AMF9_9NOCA</name>
<reference evidence="1 2" key="1">
    <citation type="submission" date="2018-11" db="EMBL/GenBank/DDBJ databases">
        <title>Rhodococcus spongicola sp. nov. and Rhodococcus xishaensis sp. nov. from marine sponges.</title>
        <authorList>
            <person name="Li L."/>
            <person name="Lin H.W."/>
        </authorList>
    </citation>
    <scope>NUCLEOTIDE SEQUENCE [LARGE SCALE GENOMIC DNA]</scope>
    <source>
        <strain evidence="1 2">CCTCC AB2014297</strain>
    </source>
</reference>
<evidence type="ECO:0000313" key="2">
    <source>
        <dbReference type="Proteomes" id="UP000286208"/>
    </source>
</evidence>
<protein>
    <submittedName>
        <fullName evidence="1">Uncharacterized protein</fullName>
    </submittedName>
</protein>
<dbReference type="OrthoDB" id="4471562at2"/>
<dbReference type="EMBL" id="RKLP01000009">
    <property type="protein sequence ID" value="RVW08240.1"/>
    <property type="molecule type" value="Genomic_DNA"/>
</dbReference>
<keyword evidence="2" id="KW-1185">Reference proteome</keyword>
<proteinExistence type="predicted"/>
<organism evidence="1 2">
    <name type="scientific">Prescottella agglutinans</name>
    <dbReference type="NCBI Taxonomy" id="1644129"/>
    <lineage>
        <taxon>Bacteria</taxon>
        <taxon>Bacillati</taxon>
        <taxon>Actinomycetota</taxon>
        <taxon>Actinomycetes</taxon>
        <taxon>Mycobacteriales</taxon>
        <taxon>Nocardiaceae</taxon>
        <taxon>Prescottella</taxon>
    </lineage>
</organism>
<comment type="caution">
    <text evidence="1">The sequence shown here is derived from an EMBL/GenBank/DDBJ whole genome shotgun (WGS) entry which is preliminary data.</text>
</comment>
<accession>A0A3S3AMF9</accession>
<evidence type="ECO:0000313" key="1">
    <source>
        <dbReference type="EMBL" id="RVW08240.1"/>
    </source>
</evidence>
<dbReference type="Proteomes" id="UP000286208">
    <property type="component" value="Unassembled WGS sequence"/>
</dbReference>
<sequence>MADSGWAVLKSAVAAGDLVLERGLAERCATRCDQSIGDLRELRDRAVDLAVVEGFGDKLPSGVALAAKFGRKASGGDYSLDTAIGDHITVVEQMRDVFLQIEARYAAAEEANTAAMTVVESRINSD</sequence>